<evidence type="ECO:0000259" key="11">
    <source>
        <dbReference type="PROSITE" id="PS50850"/>
    </source>
</evidence>
<dbReference type="Gene3D" id="1.20.1250.20">
    <property type="entry name" value="MFS general substrate transporter like domains"/>
    <property type="match status" value="1"/>
</dbReference>
<feature type="transmembrane region" description="Helical" evidence="10">
    <location>
        <begin position="507"/>
        <end position="529"/>
    </location>
</feature>
<accession>A0A1B9IPH9</accession>
<keyword evidence="3 8" id="KW-0813">Transport</keyword>
<evidence type="ECO:0000313" key="13">
    <source>
        <dbReference type="Proteomes" id="UP000092583"/>
    </source>
</evidence>
<feature type="transmembrane region" description="Helical" evidence="10">
    <location>
        <begin position="473"/>
        <end position="495"/>
    </location>
</feature>
<dbReference type="GO" id="GO:0015791">
    <property type="term" value="P:polyol transmembrane transport"/>
    <property type="evidence" value="ECO:0007669"/>
    <property type="project" value="UniProtKB-ARBA"/>
</dbReference>
<comment type="subcellular location">
    <subcellularLocation>
        <location evidence="1">Membrane</location>
        <topology evidence="1">Multi-pass membrane protein</topology>
    </subcellularLocation>
</comment>
<keyword evidence="5 10" id="KW-1133">Transmembrane helix</keyword>
<dbReference type="EMBL" id="KI669463">
    <property type="protein sequence ID" value="OCF57475.1"/>
    <property type="molecule type" value="Genomic_DNA"/>
</dbReference>
<organism evidence="12 13">
    <name type="scientific">Kwoniella mangroviensis CBS 10435</name>
    <dbReference type="NCBI Taxonomy" id="1331196"/>
    <lineage>
        <taxon>Eukaryota</taxon>
        <taxon>Fungi</taxon>
        <taxon>Dikarya</taxon>
        <taxon>Basidiomycota</taxon>
        <taxon>Agaricomycotina</taxon>
        <taxon>Tremellomycetes</taxon>
        <taxon>Tremellales</taxon>
        <taxon>Cryptococcaceae</taxon>
        <taxon>Kwoniella</taxon>
    </lineage>
</organism>
<dbReference type="FunFam" id="1.20.1250.20:FF:000474">
    <property type="entry name" value="Sugar transporter, putative"/>
    <property type="match status" value="1"/>
</dbReference>
<feature type="transmembrane region" description="Helical" evidence="10">
    <location>
        <begin position="251"/>
        <end position="271"/>
    </location>
</feature>
<dbReference type="PANTHER" id="PTHR48020:SF4">
    <property type="entry name" value="SYMPORT, PUTATIVE (AFU_ORTHOLOGUE AFUA_3G11790)-RELATED"/>
    <property type="match status" value="1"/>
</dbReference>
<feature type="region of interest" description="Disordered" evidence="9">
    <location>
        <begin position="1"/>
        <end position="56"/>
    </location>
</feature>
<comment type="catalytic activity">
    <reaction evidence="7">
        <text>myo-inositol(out) + H(+)(out) = myo-inositol(in) + H(+)(in)</text>
        <dbReference type="Rhea" id="RHEA:60364"/>
        <dbReference type="ChEBI" id="CHEBI:15378"/>
        <dbReference type="ChEBI" id="CHEBI:17268"/>
    </reaction>
</comment>
<dbReference type="InterPro" id="IPR005828">
    <property type="entry name" value="MFS_sugar_transport-like"/>
</dbReference>
<evidence type="ECO:0000256" key="3">
    <source>
        <dbReference type="ARBA" id="ARBA00022448"/>
    </source>
</evidence>
<evidence type="ECO:0000256" key="10">
    <source>
        <dbReference type="SAM" id="Phobius"/>
    </source>
</evidence>
<feature type="compositionally biased region" description="Basic and acidic residues" evidence="9">
    <location>
        <begin position="21"/>
        <end position="38"/>
    </location>
</feature>
<feature type="transmembrane region" description="Helical" evidence="10">
    <location>
        <begin position="225"/>
        <end position="245"/>
    </location>
</feature>
<dbReference type="PRINTS" id="PR00171">
    <property type="entry name" value="SUGRTRNSPORT"/>
</dbReference>
<dbReference type="STRING" id="1331196.A0A1B9IPH9"/>
<dbReference type="InterPro" id="IPR020846">
    <property type="entry name" value="MFS_dom"/>
</dbReference>
<gene>
    <name evidence="12" type="ORF">L486_04933</name>
</gene>
<keyword evidence="4 10" id="KW-0812">Transmembrane</keyword>
<evidence type="ECO:0000256" key="2">
    <source>
        <dbReference type="ARBA" id="ARBA00010992"/>
    </source>
</evidence>
<dbReference type="GO" id="GO:0016020">
    <property type="term" value="C:membrane"/>
    <property type="evidence" value="ECO:0007669"/>
    <property type="project" value="UniProtKB-SubCell"/>
</dbReference>
<feature type="transmembrane region" description="Helical" evidence="10">
    <location>
        <begin position="572"/>
        <end position="590"/>
    </location>
</feature>
<keyword evidence="6 10" id="KW-0472">Membrane</keyword>
<feature type="transmembrane region" description="Helical" evidence="10">
    <location>
        <begin position="283"/>
        <end position="306"/>
    </location>
</feature>
<evidence type="ECO:0000256" key="9">
    <source>
        <dbReference type="SAM" id="MobiDB-lite"/>
    </source>
</evidence>
<reference evidence="13" key="2">
    <citation type="submission" date="2013-12" db="EMBL/GenBank/DDBJ databases">
        <title>Evolution of pathogenesis and genome organization in the Tremellales.</title>
        <authorList>
            <person name="Cuomo C."/>
            <person name="Litvintseva A."/>
            <person name="Heitman J."/>
            <person name="Chen Y."/>
            <person name="Sun S."/>
            <person name="Springer D."/>
            <person name="Dromer F."/>
            <person name="Young S."/>
            <person name="Zeng Q."/>
            <person name="Chapman S."/>
            <person name="Gujja S."/>
            <person name="Saif S."/>
            <person name="Birren B."/>
        </authorList>
    </citation>
    <scope>NUCLEOTIDE SEQUENCE [LARGE SCALE GENOMIC DNA]</scope>
    <source>
        <strain evidence="13">CBS 10435</strain>
    </source>
</reference>
<reference evidence="12 13" key="1">
    <citation type="submission" date="2013-07" db="EMBL/GenBank/DDBJ databases">
        <title>The Genome Sequence of Kwoniella mangroviensis CBS10435.</title>
        <authorList>
            <consortium name="The Broad Institute Genome Sequencing Platform"/>
            <person name="Cuomo C."/>
            <person name="Litvintseva A."/>
            <person name="Chen Y."/>
            <person name="Heitman J."/>
            <person name="Sun S."/>
            <person name="Springer D."/>
            <person name="Dromer F."/>
            <person name="Young S.K."/>
            <person name="Zeng Q."/>
            <person name="Gargeya S."/>
            <person name="Fitzgerald M."/>
            <person name="Abouelleil A."/>
            <person name="Alvarado L."/>
            <person name="Berlin A.M."/>
            <person name="Chapman S.B."/>
            <person name="Dewar J."/>
            <person name="Goldberg J."/>
            <person name="Griggs A."/>
            <person name="Gujja S."/>
            <person name="Hansen M."/>
            <person name="Howarth C."/>
            <person name="Imamovic A."/>
            <person name="Larimer J."/>
            <person name="McCowan C."/>
            <person name="Murphy C."/>
            <person name="Pearson M."/>
            <person name="Priest M."/>
            <person name="Roberts A."/>
            <person name="Saif S."/>
            <person name="Shea T."/>
            <person name="Sykes S."/>
            <person name="Wortman J."/>
            <person name="Nusbaum C."/>
            <person name="Birren B."/>
        </authorList>
    </citation>
    <scope>NUCLEOTIDE SEQUENCE [LARGE SCALE GENOMIC DNA]</scope>
    <source>
        <strain evidence="12 13">CBS 10435</strain>
    </source>
</reference>
<dbReference type="InterPro" id="IPR005829">
    <property type="entry name" value="Sugar_transporter_CS"/>
</dbReference>
<feature type="transmembrane region" description="Helical" evidence="10">
    <location>
        <begin position="312"/>
        <end position="335"/>
    </location>
</feature>
<dbReference type="PROSITE" id="PS50850">
    <property type="entry name" value="MFS"/>
    <property type="match status" value="1"/>
</dbReference>
<dbReference type="GO" id="GO:0015798">
    <property type="term" value="P:myo-inositol transport"/>
    <property type="evidence" value="ECO:0007669"/>
    <property type="project" value="UniProtKB-ARBA"/>
</dbReference>
<feature type="transmembrane region" description="Helical" evidence="10">
    <location>
        <begin position="145"/>
        <end position="161"/>
    </location>
</feature>
<sequence>MSNPKINGDNTSVRSHPNSHIHSEKDTKAAETIHHEHAPSTNTSSAPNGNDNVQIDYTPEDRDARLAARATLQNALHGIPKAQLIKESDEFCDAHGLEEHKDTFRKGALLAQRPGEWAAIDELNAEEKAAIEFEHKHKWRMSTDLWWVVGACAMGAAVQGWDQTGSNGANLGFPQEFGINRGLDEPGGAHDQWILGLVNAIPYLSAPIIGCYSSDPLNNLFGRRGAIFISAIILIATPLAMAFTHTWQELLIVRIFFGIGIGLKGSTIPIFSAEVAPTVVRGALVMMWQLWTTVGIFIGFAANAIVRNSGDITWRLQIGSSFIPAVPLAMMVWFCPESPRWYMRKGRMPEAFKSMRKLRKHDVQAARDLFYAWVQWEAEKKVIGDRSMFRRFADLFTVPRIRRATLAASVLHAGQDLCGINTIAFYSSTIFVDGGASNVDALYASLGFGALNFVFTWPAVFTIDTFGRRTLNLFFFPLMAVSLLAAGECCMAFYIEEQRIRTGIVALFIYIYTIFYSIGEGPIIFTYSAEVFPLAHRELGQAFPVSINYFVNFLLSLWFPFQLKQFGGPGTFGFYTGTNMLAFCLAFLFMRETKQLSLEELDQVFSVPTSVYINYQFTKWLPWAFKRYVLFDRKKQLEPLFHKDKDIKA</sequence>
<evidence type="ECO:0000256" key="4">
    <source>
        <dbReference type="ARBA" id="ARBA00022692"/>
    </source>
</evidence>
<feature type="compositionally biased region" description="Polar residues" evidence="9">
    <location>
        <begin position="1"/>
        <end position="20"/>
    </location>
</feature>
<dbReference type="GO" id="GO:0022857">
    <property type="term" value="F:transmembrane transporter activity"/>
    <property type="evidence" value="ECO:0007669"/>
    <property type="project" value="InterPro"/>
</dbReference>
<dbReference type="Proteomes" id="UP000092583">
    <property type="component" value="Unassembled WGS sequence"/>
</dbReference>
<evidence type="ECO:0000313" key="12">
    <source>
        <dbReference type="EMBL" id="OCF57475.1"/>
    </source>
</evidence>
<dbReference type="NCBIfam" id="TIGR00879">
    <property type="entry name" value="SP"/>
    <property type="match status" value="1"/>
</dbReference>
<protein>
    <recommendedName>
        <fullName evidence="11">Major facilitator superfamily (MFS) profile domain-containing protein</fullName>
    </recommendedName>
</protein>
<dbReference type="InterPro" id="IPR003663">
    <property type="entry name" value="Sugar/inositol_transpt"/>
</dbReference>
<evidence type="ECO:0000256" key="6">
    <source>
        <dbReference type="ARBA" id="ARBA00023136"/>
    </source>
</evidence>
<dbReference type="InterPro" id="IPR050814">
    <property type="entry name" value="Myo-inositol_Transporter"/>
</dbReference>
<proteinExistence type="inferred from homology"/>
<feature type="domain" description="Major facilitator superfamily (MFS) profile" evidence="11">
    <location>
        <begin position="148"/>
        <end position="594"/>
    </location>
</feature>
<keyword evidence="13" id="KW-1185">Reference proteome</keyword>
<dbReference type="Pfam" id="PF00083">
    <property type="entry name" value="Sugar_tr"/>
    <property type="match status" value="1"/>
</dbReference>
<dbReference type="SUPFAM" id="SSF103473">
    <property type="entry name" value="MFS general substrate transporter"/>
    <property type="match status" value="1"/>
</dbReference>
<evidence type="ECO:0000256" key="1">
    <source>
        <dbReference type="ARBA" id="ARBA00004141"/>
    </source>
</evidence>
<dbReference type="AlphaFoldDB" id="A0A1B9IPH9"/>
<feature type="compositionally biased region" description="Polar residues" evidence="9">
    <location>
        <begin position="39"/>
        <end position="55"/>
    </location>
</feature>
<dbReference type="PROSITE" id="PS00217">
    <property type="entry name" value="SUGAR_TRANSPORT_2"/>
    <property type="match status" value="1"/>
</dbReference>
<feature type="transmembrane region" description="Helical" evidence="10">
    <location>
        <begin position="193"/>
        <end position="213"/>
    </location>
</feature>
<evidence type="ECO:0000256" key="5">
    <source>
        <dbReference type="ARBA" id="ARBA00022989"/>
    </source>
</evidence>
<feature type="transmembrane region" description="Helical" evidence="10">
    <location>
        <begin position="541"/>
        <end position="560"/>
    </location>
</feature>
<feature type="transmembrane region" description="Helical" evidence="10">
    <location>
        <begin position="441"/>
        <end position="461"/>
    </location>
</feature>
<evidence type="ECO:0000256" key="7">
    <source>
        <dbReference type="ARBA" id="ARBA00049119"/>
    </source>
</evidence>
<dbReference type="InterPro" id="IPR036259">
    <property type="entry name" value="MFS_trans_sf"/>
</dbReference>
<dbReference type="OrthoDB" id="5290825at2759"/>
<name>A0A1B9IPH9_9TREE</name>
<comment type="similarity">
    <text evidence="2 8">Belongs to the major facilitator superfamily. Sugar transporter (TC 2.A.1.1) family.</text>
</comment>
<dbReference type="PANTHER" id="PTHR48020">
    <property type="entry name" value="PROTON MYO-INOSITOL COTRANSPORTER"/>
    <property type="match status" value="1"/>
</dbReference>
<evidence type="ECO:0000256" key="8">
    <source>
        <dbReference type="RuleBase" id="RU003346"/>
    </source>
</evidence>